<dbReference type="PROSITE" id="PS50330">
    <property type="entry name" value="UIM"/>
    <property type="match status" value="1"/>
</dbReference>
<proteinExistence type="predicted"/>
<accession>A0ABZ0NDH5</accession>
<dbReference type="GeneID" id="90643801"/>
<evidence type="ECO:0000313" key="2">
    <source>
        <dbReference type="Proteomes" id="UP001302367"/>
    </source>
</evidence>
<dbReference type="Proteomes" id="UP001302367">
    <property type="component" value="Chromosome 2"/>
</dbReference>
<organism evidence="1 2">
    <name type="scientific">Cercospora beticola</name>
    <name type="common">Sugarbeet leaf spot fungus</name>
    <dbReference type="NCBI Taxonomy" id="122368"/>
    <lineage>
        <taxon>Eukaryota</taxon>
        <taxon>Fungi</taxon>
        <taxon>Dikarya</taxon>
        <taxon>Ascomycota</taxon>
        <taxon>Pezizomycotina</taxon>
        <taxon>Dothideomycetes</taxon>
        <taxon>Dothideomycetidae</taxon>
        <taxon>Mycosphaerellales</taxon>
        <taxon>Mycosphaerellaceae</taxon>
        <taxon>Cercospora</taxon>
    </lineage>
</organism>
<name>A0ABZ0NDH5_CERBT</name>
<gene>
    <name evidence="1" type="ORF">RHO25_002195</name>
</gene>
<protein>
    <submittedName>
        <fullName evidence="1">Uncharacterized protein</fullName>
    </submittedName>
</protein>
<dbReference type="RefSeq" id="XP_065458266.1">
    <property type="nucleotide sequence ID" value="XM_065602194.1"/>
</dbReference>
<dbReference type="Pfam" id="PF02809">
    <property type="entry name" value="UIM"/>
    <property type="match status" value="1"/>
</dbReference>
<keyword evidence="2" id="KW-1185">Reference proteome</keyword>
<evidence type="ECO:0000313" key="1">
    <source>
        <dbReference type="EMBL" id="WPA97585.1"/>
    </source>
</evidence>
<sequence>MKTAEEKTEEEIVLKYVKKQSLLETLHHERNPNRAGQSMVEAEDEALRRALELSLQEYKLGPMASAKG</sequence>
<reference evidence="1 2" key="1">
    <citation type="submission" date="2023-09" db="EMBL/GenBank/DDBJ databases">
        <title>Complete-Gapless Cercospora beticola genome.</title>
        <authorList>
            <person name="Wyatt N.A."/>
            <person name="Spanner R.E."/>
            <person name="Bolton M.D."/>
        </authorList>
    </citation>
    <scope>NUCLEOTIDE SEQUENCE [LARGE SCALE GENOMIC DNA]</scope>
    <source>
        <strain evidence="1">Cb09-40</strain>
    </source>
</reference>
<dbReference type="EMBL" id="CP134185">
    <property type="protein sequence ID" value="WPA97585.1"/>
    <property type="molecule type" value="Genomic_DNA"/>
</dbReference>
<dbReference type="InterPro" id="IPR003903">
    <property type="entry name" value="UIM_dom"/>
</dbReference>